<dbReference type="EMBL" id="OZ034818">
    <property type="protein sequence ID" value="CAL1389522.1"/>
    <property type="molecule type" value="Genomic_DNA"/>
</dbReference>
<reference evidence="1 2" key="1">
    <citation type="submission" date="2024-04" db="EMBL/GenBank/DDBJ databases">
        <authorList>
            <person name="Fracassetti M."/>
        </authorList>
    </citation>
    <scope>NUCLEOTIDE SEQUENCE [LARGE SCALE GENOMIC DNA]</scope>
</reference>
<dbReference type="AlphaFoldDB" id="A0AAV2EV29"/>
<evidence type="ECO:0000313" key="1">
    <source>
        <dbReference type="EMBL" id="CAL1389522.1"/>
    </source>
</evidence>
<evidence type="ECO:0000313" key="2">
    <source>
        <dbReference type="Proteomes" id="UP001497516"/>
    </source>
</evidence>
<name>A0AAV2EV29_9ROSI</name>
<organism evidence="1 2">
    <name type="scientific">Linum trigynum</name>
    <dbReference type="NCBI Taxonomy" id="586398"/>
    <lineage>
        <taxon>Eukaryota</taxon>
        <taxon>Viridiplantae</taxon>
        <taxon>Streptophyta</taxon>
        <taxon>Embryophyta</taxon>
        <taxon>Tracheophyta</taxon>
        <taxon>Spermatophyta</taxon>
        <taxon>Magnoliopsida</taxon>
        <taxon>eudicotyledons</taxon>
        <taxon>Gunneridae</taxon>
        <taxon>Pentapetalae</taxon>
        <taxon>rosids</taxon>
        <taxon>fabids</taxon>
        <taxon>Malpighiales</taxon>
        <taxon>Linaceae</taxon>
        <taxon>Linum</taxon>
    </lineage>
</organism>
<accession>A0AAV2EV29</accession>
<protein>
    <submittedName>
        <fullName evidence="1">Uncharacterized protein</fullName>
    </submittedName>
</protein>
<keyword evidence="2" id="KW-1185">Reference proteome</keyword>
<sequence>MFSLPHPSIVSISPRLRSDSIPCSRCPIHQGRFRGNHHLIEEHRYGGAKTEEKEDVAAFCTPSFSPEFRSLSTLLVNAILSKIEPLPTT</sequence>
<gene>
    <name evidence="1" type="ORF">LTRI10_LOCUS30374</name>
</gene>
<dbReference type="Proteomes" id="UP001497516">
    <property type="component" value="Chromosome 5"/>
</dbReference>
<proteinExistence type="predicted"/>